<dbReference type="InterPro" id="IPR023365">
    <property type="entry name" value="Sortase_dom-sf"/>
</dbReference>
<keyword evidence="4" id="KW-1133">Transmembrane helix</keyword>
<dbReference type="AlphaFoldDB" id="A0A849HRN5"/>
<keyword evidence="6" id="KW-1185">Reference proteome</keyword>
<keyword evidence="4" id="KW-0472">Membrane</keyword>
<protein>
    <submittedName>
        <fullName evidence="5">Class C sortase</fullName>
    </submittedName>
</protein>
<evidence type="ECO:0000256" key="3">
    <source>
        <dbReference type="SAM" id="MobiDB-lite"/>
    </source>
</evidence>
<dbReference type="SUPFAM" id="SSF63817">
    <property type="entry name" value="Sortase"/>
    <property type="match status" value="1"/>
</dbReference>
<dbReference type="RefSeq" id="WP_171244378.1">
    <property type="nucleotide sequence ID" value="NZ_JABEPQ010000003.1"/>
</dbReference>
<evidence type="ECO:0000256" key="1">
    <source>
        <dbReference type="ARBA" id="ARBA00022801"/>
    </source>
</evidence>
<evidence type="ECO:0000256" key="2">
    <source>
        <dbReference type="PIRSR" id="PIRSR605754-1"/>
    </source>
</evidence>
<dbReference type="Gene3D" id="2.40.260.10">
    <property type="entry name" value="Sortase"/>
    <property type="match status" value="1"/>
</dbReference>
<dbReference type="CDD" id="cd05827">
    <property type="entry name" value="Sortase_C"/>
    <property type="match status" value="1"/>
</dbReference>
<dbReference type="NCBIfam" id="TIGR01076">
    <property type="entry name" value="sortase_fam"/>
    <property type="match status" value="1"/>
</dbReference>
<gene>
    <name evidence="5" type="ORF">HJG52_14755</name>
</gene>
<feature type="active site" description="Proton donor/acceptor" evidence="2">
    <location>
        <position position="171"/>
    </location>
</feature>
<keyword evidence="4" id="KW-0812">Transmembrane</keyword>
<keyword evidence="1" id="KW-0378">Hydrolase</keyword>
<dbReference type="EMBL" id="JABEPQ010000003">
    <property type="protein sequence ID" value="NNM47257.1"/>
    <property type="molecule type" value="Genomic_DNA"/>
</dbReference>
<accession>A0A849HRN5</accession>
<reference evidence="5 6" key="1">
    <citation type="submission" date="2020-04" db="EMBL/GenBank/DDBJ databases">
        <title>Knoellia sp. isolate from air conditioner.</title>
        <authorList>
            <person name="Chea S."/>
            <person name="Kim D.-U."/>
        </authorList>
    </citation>
    <scope>NUCLEOTIDE SEQUENCE [LARGE SCALE GENOMIC DNA]</scope>
    <source>
        <strain evidence="5 6">DB2414S</strain>
    </source>
</reference>
<dbReference type="Pfam" id="PF04203">
    <property type="entry name" value="Sortase"/>
    <property type="match status" value="1"/>
</dbReference>
<dbReference type="Proteomes" id="UP000588586">
    <property type="component" value="Unassembled WGS sequence"/>
</dbReference>
<feature type="transmembrane region" description="Helical" evidence="4">
    <location>
        <begin position="29"/>
        <end position="51"/>
    </location>
</feature>
<dbReference type="InterPro" id="IPR042002">
    <property type="entry name" value="Sortase_C"/>
</dbReference>
<feature type="transmembrane region" description="Helical" evidence="4">
    <location>
        <begin position="273"/>
        <end position="295"/>
    </location>
</feature>
<feature type="active site" description="Acyl-thioester intermediate" evidence="2">
    <location>
        <position position="233"/>
    </location>
</feature>
<name>A0A849HRN5_9MICO</name>
<organism evidence="5 6">
    <name type="scientific">Knoellia koreensis</name>
    <dbReference type="NCBI Taxonomy" id="2730921"/>
    <lineage>
        <taxon>Bacteria</taxon>
        <taxon>Bacillati</taxon>
        <taxon>Actinomycetota</taxon>
        <taxon>Actinomycetes</taxon>
        <taxon>Micrococcales</taxon>
        <taxon>Intrasporangiaceae</taxon>
        <taxon>Knoellia</taxon>
    </lineage>
</organism>
<evidence type="ECO:0000313" key="5">
    <source>
        <dbReference type="EMBL" id="NNM47257.1"/>
    </source>
</evidence>
<proteinExistence type="predicted"/>
<feature type="region of interest" description="Disordered" evidence="3">
    <location>
        <begin position="1"/>
        <end position="20"/>
    </location>
</feature>
<evidence type="ECO:0000313" key="6">
    <source>
        <dbReference type="Proteomes" id="UP000588586"/>
    </source>
</evidence>
<dbReference type="NCBIfam" id="NF033745">
    <property type="entry name" value="class_C_sortase"/>
    <property type="match status" value="1"/>
</dbReference>
<comment type="caution">
    <text evidence="5">The sequence shown here is derived from an EMBL/GenBank/DDBJ whole genome shotgun (WGS) entry which is preliminary data.</text>
</comment>
<sequence length="325" mass="35976">MTTLLERPAPAPVPAARAPRRRSEWRHRVVPLLLVLAGIAVILYPVGATYWNNYHQRQFAQRYQDQTEKTAPVTLNEALAKAEQYNAALPPGQLQDPWKPEQAATNAQHRAYLAQLNLFDAMARIRIPSIKVDLPVYHGTSDETLARGIGHLYGSTLPVGGPGTHAVLTGHSSLENATMFDHLPQVKVGDRFYVDVYGRTLAYEVDQVKVVLPDQLGDLVRTPGADQVTLVTCTPYAVNTHRLLVRGHRVAYDPAADPTRVATGMDWSIESWMWPRLIGAGVGLLVLLVMVALWIRGDRRRARRRAALAAARATKNNPTTPTEDV</sequence>
<evidence type="ECO:0000256" key="4">
    <source>
        <dbReference type="SAM" id="Phobius"/>
    </source>
</evidence>
<dbReference type="GO" id="GO:0016787">
    <property type="term" value="F:hydrolase activity"/>
    <property type="evidence" value="ECO:0007669"/>
    <property type="project" value="UniProtKB-KW"/>
</dbReference>
<dbReference type="InterPro" id="IPR005754">
    <property type="entry name" value="Sortase"/>
</dbReference>